<dbReference type="Gene3D" id="3.30.420.10">
    <property type="entry name" value="Ribonuclease H-like superfamily/Ribonuclease H"/>
    <property type="match status" value="1"/>
</dbReference>
<dbReference type="AlphaFoldDB" id="A0A5J5EQW1"/>
<proteinExistence type="predicted"/>
<keyword evidence="3" id="KW-1185">Reference proteome</keyword>
<evidence type="ECO:0000259" key="1">
    <source>
        <dbReference type="PROSITE" id="PS50879"/>
    </source>
</evidence>
<accession>A0A5J5EQW1</accession>
<dbReference type="SUPFAM" id="SSF53098">
    <property type="entry name" value="Ribonuclease H-like"/>
    <property type="match status" value="1"/>
</dbReference>
<dbReference type="GO" id="GO:0004523">
    <property type="term" value="F:RNA-DNA hybrid ribonuclease activity"/>
    <property type="evidence" value="ECO:0007669"/>
    <property type="project" value="InterPro"/>
</dbReference>
<organism evidence="2 3">
    <name type="scientific">Sphaerosporella brunnea</name>
    <dbReference type="NCBI Taxonomy" id="1250544"/>
    <lineage>
        <taxon>Eukaryota</taxon>
        <taxon>Fungi</taxon>
        <taxon>Dikarya</taxon>
        <taxon>Ascomycota</taxon>
        <taxon>Pezizomycotina</taxon>
        <taxon>Pezizomycetes</taxon>
        <taxon>Pezizales</taxon>
        <taxon>Pyronemataceae</taxon>
        <taxon>Sphaerosporella</taxon>
    </lineage>
</organism>
<dbReference type="InterPro" id="IPR012337">
    <property type="entry name" value="RNaseH-like_sf"/>
</dbReference>
<dbReference type="Proteomes" id="UP000326924">
    <property type="component" value="Unassembled WGS sequence"/>
</dbReference>
<dbReference type="EMBL" id="VXIS01000163">
    <property type="protein sequence ID" value="KAA8899722.1"/>
    <property type="molecule type" value="Genomic_DNA"/>
</dbReference>
<dbReference type="OrthoDB" id="3548481at2759"/>
<feature type="domain" description="RNase H type-1" evidence="1">
    <location>
        <begin position="1"/>
        <end position="61"/>
    </location>
</feature>
<feature type="non-terminal residue" evidence="2">
    <location>
        <position position="1"/>
    </location>
</feature>
<dbReference type="Pfam" id="PF00075">
    <property type="entry name" value="RNase_H"/>
    <property type="match status" value="1"/>
</dbReference>
<evidence type="ECO:0000313" key="3">
    <source>
        <dbReference type="Proteomes" id="UP000326924"/>
    </source>
</evidence>
<feature type="non-terminal residue" evidence="2">
    <location>
        <position position="61"/>
    </location>
</feature>
<comment type="caution">
    <text evidence="2">The sequence shown here is derived from an EMBL/GenBank/DDBJ whole genome shotgun (WGS) entry which is preliminary data.</text>
</comment>
<gene>
    <name evidence="2" type="ORF">FN846DRAFT_753000</name>
</gene>
<dbReference type="GO" id="GO:0003676">
    <property type="term" value="F:nucleic acid binding"/>
    <property type="evidence" value="ECO:0007669"/>
    <property type="project" value="InterPro"/>
</dbReference>
<dbReference type="InterPro" id="IPR036397">
    <property type="entry name" value="RNaseH_sf"/>
</dbReference>
<sequence length="61" mass="6489">AAIQRLSTLRPGPGLATARAVAKISHMLSQNGHMLRVRWVPGHTEVSGNELADSCAKRAAE</sequence>
<evidence type="ECO:0000313" key="2">
    <source>
        <dbReference type="EMBL" id="KAA8899722.1"/>
    </source>
</evidence>
<dbReference type="InParanoid" id="A0A5J5EQW1"/>
<reference evidence="2 3" key="1">
    <citation type="submission" date="2019-09" db="EMBL/GenBank/DDBJ databases">
        <title>Draft genome of the ectomycorrhizal ascomycete Sphaerosporella brunnea.</title>
        <authorList>
            <consortium name="DOE Joint Genome Institute"/>
            <person name="Benucci G.M."/>
            <person name="Marozzi G."/>
            <person name="Antonielli L."/>
            <person name="Sanchez S."/>
            <person name="Marco P."/>
            <person name="Wang X."/>
            <person name="Falini L.B."/>
            <person name="Barry K."/>
            <person name="Haridas S."/>
            <person name="Lipzen A."/>
            <person name="Labutti K."/>
            <person name="Grigoriev I.V."/>
            <person name="Murat C."/>
            <person name="Martin F."/>
            <person name="Albertini E."/>
            <person name="Donnini D."/>
            <person name="Bonito G."/>
        </authorList>
    </citation>
    <scope>NUCLEOTIDE SEQUENCE [LARGE SCALE GENOMIC DNA]</scope>
    <source>
        <strain evidence="2 3">Sb_GMNB300</strain>
    </source>
</reference>
<dbReference type="PROSITE" id="PS50879">
    <property type="entry name" value="RNASE_H_1"/>
    <property type="match status" value="1"/>
</dbReference>
<name>A0A5J5EQW1_9PEZI</name>
<protein>
    <recommendedName>
        <fullName evidence="1">RNase H type-1 domain-containing protein</fullName>
    </recommendedName>
</protein>
<dbReference type="InterPro" id="IPR002156">
    <property type="entry name" value="RNaseH_domain"/>
</dbReference>